<reference evidence="2" key="1">
    <citation type="journal article" date="2007" name="Science">
        <title>Evolutionary and biomedical insights from the rhesus macaque genome.</title>
        <authorList>
            <person name="Gibbs R.A."/>
            <person name="Rogers J."/>
            <person name="Katze M.G."/>
            <person name="Bumgarner R."/>
            <person name="Weinstock G.M."/>
            <person name="Mardis E.R."/>
            <person name="Remington K.A."/>
            <person name="Strausberg R.L."/>
            <person name="Venter J.C."/>
            <person name="Wilson R.K."/>
            <person name="Batzer M.A."/>
            <person name="Bustamante C.D."/>
            <person name="Eichler E.E."/>
            <person name="Hahn M.W."/>
            <person name="Hardison R.C."/>
            <person name="Makova K.D."/>
            <person name="Miller W."/>
            <person name="Milosavljevic A."/>
            <person name="Palermo R.E."/>
            <person name="Siepel A."/>
            <person name="Sikela J.M."/>
            <person name="Attaway T."/>
            <person name="Bell S."/>
            <person name="Bernard K.E."/>
            <person name="Buhay C.J."/>
            <person name="Chandrabose M.N."/>
            <person name="Dao M."/>
            <person name="Davis C."/>
            <person name="Delehaunty K.D."/>
            <person name="Ding Y."/>
            <person name="Dinh H.H."/>
            <person name="Dugan-Rocha S."/>
            <person name="Fulton L.A."/>
            <person name="Gabisi R.A."/>
            <person name="Garner T.T."/>
            <person name="Godfrey J."/>
            <person name="Hawes A.C."/>
            <person name="Hernandez J."/>
            <person name="Hines S."/>
            <person name="Holder M."/>
            <person name="Hume J."/>
            <person name="Jhangiani S.N."/>
            <person name="Joshi V."/>
            <person name="Khan Z.M."/>
            <person name="Kirkness E.F."/>
            <person name="Cree A."/>
            <person name="Fowler R.G."/>
            <person name="Lee S."/>
            <person name="Lewis L.R."/>
            <person name="Li Z."/>
            <person name="Liu Y.-S."/>
            <person name="Moore S.M."/>
            <person name="Muzny D."/>
            <person name="Nazareth L.V."/>
            <person name="Ngo D.N."/>
            <person name="Okwuonu G.O."/>
            <person name="Pai G."/>
            <person name="Parker D."/>
            <person name="Paul H.A."/>
            <person name="Pfannkoch C."/>
            <person name="Pohl C.S."/>
            <person name="Rogers Y.-H.C."/>
            <person name="Ruiz S.J."/>
            <person name="Sabo A."/>
            <person name="Santibanez J."/>
            <person name="Schneider B.W."/>
            <person name="Smith S.M."/>
            <person name="Sodergren E."/>
            <person name="Svatek A.F."/>
            <person name="Utterback T.R."/>
            <person name="Vattathil S."/>
            <person name="Warren W."/>
            <person name="White C.S."/>
            <person name="Chinwalla A.T."/>
            <person name="Feng Y."/>
            <person name="Halpern A.L."/>
            <person name="Hillier L.W."/>
            <person name="Huang X."/>
            <person name="Minx P."/>
            <person name="Nelson J.O."/>
            <person name="Pepin K.H."/>
            <person name="Qin X."/>
            <person name="Sutton G.G."/>
            <person name="Venter E."/>
            <person name="Walenz B.P."/>
            <person name="Wallis J.W."/>
            <person name="Worley K.C."/>
            <person name="Yang S.-P."/>
            <person name="Jones S.M."/>
            <person name="Marra M.A."/>
            <person name="Rocchi M."/>
            <person name="Schein J.E."/>
            <person name="Baertsch R."/>
            <person name="Clarke L."/>
            <person name="Csuros M."/>
            <person name="Glasscock J."/>
            <person name="Harris R.A."/>
            <person name="Havlak P."/>
            <person name="Jackson A.R."/>
            <person name="Jiang H."/>
            <person name="Liu Y."/>
            <person name="Messina D.N."/>
            <person name="Shen Y."/>
            <person name="Song H.X.-Z."/>
            <person name="Wylie T."/>
            <person name="Zhang L."/>
            <person name="Birney E."/>
            <person name="Han K."/>
            <person name="Konkel M.K."/>
            <person name="Lee J."/>
            <person name="Smit A.F.A."/>
            <person name="Ullmer B."/>
            <person name="Wang H."/>
            <person name="Xing J."/>
            <person name="Burhans R."/>
            <person name="Cheng Z."/>
            <person name="Karro J.E."/>
            <person name="Ma J."/>
            <person name="Raney B."/>
            <person name="She X."/>
            <person name="Cox M.J."/>
            <person name="Demuth J.P."/>
            <person name="Dumas L.J."/>
            <person name="Han S.-G."/>
            <person name="Hopkins J."/>
            <person name="Karimpour-Fard A."/>
            <person name="Kim Y.H."/>
            <person name="Pollack J.R."/>
            <person name="Vinar T."/>
            <person name="Addo-Quaye C."/>
            <person name="Degenhardt J."/>
            <person name="Denby A."/>
            <person name="Hubisz M.J."/>
            <person name="Indap A."/>
            <person name="Kosiol C."/>
            <person name="Lahn B.T."/>
            <person name="Lawson H.A."/>
            <person name="Marklein A."/>
            <person name="Nielsen R."/>
            <person name="Vallender E.J."/>
            <person name="Clark A.G."/>
            <person name="Ferguson B."/>
            <person name="Hernandez R.D."/>
            <person name="Hirani K."/>
            <person name="Kehrer-Sawatzki H."/>
            <person name="Kolb J."/>
            <person name="Patil S."/>
            <person name="Pu L.-L."/>
            <person name="Ren Y."/>
            <person name="Smith D.G."/>
            <person name="Wheeler D.A."/>
            <person name="Schenck I."/>
            <person name="Ball E.V."/>
            <person name="Chen R."/>
            <person name="Cooper D.N."/>
            <person name="Giardine B."/>
            <person name="Hsu F."/>
            <person name="Kent W.J."/>
            <person name="Lesk A."/>
            <person name="Nelson D.L."/>
            <person name="O'brien W.E."/>
            <person name="Pruefer K."/>
            <person name="Stenson P.D."/>
            <person name="Wallace J.C."/>
            <person name="Ke H."/>
            <person name="Liu X.-M."/>
            <person name="Wang P."/>
            <person name="Xiang A.P."/>
            <person name="Yang F."/>
            <person name="Barber G.P."/>
            <person name="Haussler D."/>
            <person name="Karolchik D."/>
            <person name="Kern A.D."/>
            <person name="Kuhn R.M."/>
            <person name="Smith K.E."/>
            <person name="Zwieg A.S."/>
        </authorList>
    </citation>
    <scope>NUCLEOTIDE SEQUENCE [LARGE SCALE GENOMIC DNA]</scope>
    <source>
        <strain evidence="2">17573</strain>
    </source>
</reference>
<dbReference type="AlphaFoldDB" id="A0A5F8APW6"/>
<evidence type="ECO:0000313" key="2">
    <source>
        <dbReference type="Proteomes" id="UP000006718"/>
    </source>
</evidence>
<protein>
    <submittedName>
        <fullName evidence="1">Uncharacterized protein</fullName>
    </submittedName>
</protein>
<proteinExistence type="predicted"/>
<dbReference type="GeneTree" id="ENSGT00940000161627"/>
<dbReference type="PANTHER" id="PTHR46254:SF3">
    <property type="entry name" value="SECRETED PROTEIN"/>
    <property type="match status" value="1"/>
</dbReference>
<name>A0A5F8APW6_MACMU</name>
<dbReference type="Bgee" id="ENSMMUG00000061332">
    <property type="expression patterns" value="Expressed in adipose tissue and 20 other cell types or tissues"/>
</dbReference>
<dbReference type="PANTHER" id="PTHR46254">
    <property type="entry name" value="PROTEIN GVQW1-RELATED"/>
    <property type="match status" value="1"/>
</dbReference>
<evidence type="ECO:0000313" key="1">
    <source>
        <dbReference type="Ensembl" id="ENSMMUP00000079119.1"/>
    </source>
</evidence>
<sequence>MESSCVAQAGVQWRDLGSLQPPPPGFKRFLRLSLPSSWDYRHVPPHPAYFFFLRRSLDLSPRLECTEGGGHELIKEAICSVLCRGRLAMSTLLSQGYQIGSL</sequence>
<accession>A0A5F8APW6</accession>
<dbReference type="Proteomes" id="UP000006718">
    <property type="component" value="Chromosome 12"/>
</dbReference>
<dbReference type="VEuPathDB" id="HostDB:ENSMMUG00000061332"/>
<dbReference type="Ensembl" id="ENSMMUT00000095628.1">
    <property type="protein sequence ID" value="ENSMMUP00000079119.1"/>
    <property type="gene ID" value="ENSMMUG00000061332.1"/>
</dbReference>
<organism evidence="1 2">
    <name type="scientific">Macaca mulatta</name>
    <name type="common">Rhesus macaque</name>
    <dbReference type="NCBI Taxonomy" id="9544"/>
    <lineage>
        <taxon>Eukaryota</taxon>
        <taxon>Metazoa</taxon>
        <taxon>Chordata</taxon>
        <taxon>Craniata</taxon>
        <taxon>Vertebrata</taxon>
        <taxon>Euteleostomi</taxon>
        <taxon>Mammalia</taxon>
        <taxon>Eutheria</taxon>
        <taxon>Euarchontoglires</taxon>
        <taxon>Primates</taxon>
        <taxon>Haplorrhini</taxon>
        <taxon>Catarrhini</taxon>
        <taxon>Cercopithecidae</taxon>
        <taxon>Cercopithecinae</taxon>
        <taxon>Macaca</taxon>
    </lineage>
</organism>
<reference evidence="1" key="2">
    <citation type="submission" date="2019-01" db="EMBL/GenBank/DDBJ databases">
        <authorList>
            <person name="Graves T."/>
            <person name="Eichler E.E."/>
            <person name="Wilson R.K."/>
        </authorList>
    </citation>
    <scope>NUCLEOTIDE SEQUENCE [LARGE SCALE GENOMIC DNA]</scope>
    <source>
        <strain evidence="1">17573</strain>
    </source>
</reference>
<keyword evidence="2" id="KW-1185">Reference proteome</keyword>
<reference evidence="1" key="4">
    <citation type="submission" date="2025-09" db="UniProtKB">
        <authorList>
            <consortium name="Ensembl"/>
        </authorList>
    </citation>
    <scope>IDENTIFICATION</scope>
    <source>
        <strain evidence="1">17573</strain>
    </source>
</reference>
<reference evidence="1" key="3">
    <citation type="submission" date="2025-08" db="UniProtKB">
        <authorList>
            <consortium name="Ensembl"/>
        </authorList>
    </citation>
    <scope>IDENTIFICATION</scope>
    <source>
        <strain evidence="1">17573</strain>
    </source>
</reference>
<dbReference type="InParanoid" id="A0A5F8APW6"/>